<keyword evidence="1" id="KW-0812">Transmembrane</keyword>
<evidence type="ECO:0000313" key="7">
    <source>
        <dbReference type="Proteomes" id="UP000183077"/>
    </source>
</evidence>
<dbReference type="OrthoDB" id="9810303at2"/>
<dbReference type="Gene3D" id="3.90.550.10">
    <property type="entry name" value="Spore Coat Polysaccharide Biosynthesis Protein SpsA, Chain A"/>
    <property type="match status" value="1"/>
</dbReference>
<dbReference type="InterPro" id="IPR029044">
    <property type="entry name" value="Nucleotide-diphossugar_trans"/>
</dbReference>
<dbReference type="PANTHER" id="PTHR10859:SF91">
    <property type="entry name" value="DOLICHYL-PHOSPHATE BETA-GLUCOSYLTRANSFERASE"/>
    <property type="match status" value="1"/>
</dbReference>
<evidence type="ECO:0000313" key="6">
    <source>
        <dbReference type="Proteomes" id="UP000076630"/>
    </source>
</evidence>
<dbReference type="Pfam" id="PF00535">
    <property type="entry name" value="Glycos_transf_2"/>
    <property type="match status" value="1"/>
</dbReference>
<dbReference type="Pfam" id="PF09835">
    <property type="entry name" value="DUF2062"/>
    <property type="match status" value="1"/>
</dbReference>
<evidence type="ECO:0000259" key="3">
    <source>
        <dbReference type="Pfam" id="PF09835"/>
    </source>
</evidence>
<dbReference type="Proteomes" id="UP000183077">
    <property type="component" value="Unassembled WGS sequence"/>
</dbReference>
<dbReference type="RefSeq" id="WP_038985563.1">
    <property type="nucleotide sequence ID" value="NZ_FNYS01000002.1"/>
</dbReference>
<evidence type="ECO:0000259" key="2">
    <source>
        <dbReference type="Pfam" id="PF00535"/>
    </source>
</evidence>
<reference evidence="4 6" key="1">
    <citation type="submission" date="2016-01" db="EMBL/GenBank/DDBJ databases">
        <title>Whole genome sequencing of Myroides marinus L41.</title>
        <authorList>
            <person name="Hong K.W."/>
        </authorList>
    </citation>
    <scope>NUCLEOTIDE SEQUENCE [LARGE SCALE GENOMIC DNA]</scope>
    <source>
        <strain evidence="4 6">L41</strain>
    </source>
</reference>
<feature type="transmembrane region" description="Helical" evidence="1">
    <location>
        <begin position="313"/>
        <end position="335"/>
    </location>
</feature>
<dbReference type="SUPFAM" id="SSF53448">
    <property type="entry name" value="Nucleotide-diphospho-sugar transferases"/>
    <property type="match status" value="1"/>
</dbReference>
<evidence type="ECO:0000256" key="1">
    <source>
        <dbReference type="SAM" id="Phobius"/>
    </source>
</evidence>
<reference evidence="5 7" key="2">
    <citation type="submission" date="2016-10" db="EMBL/GenBank/DDBJ databases">
        <authorList>
            <person name="de Groot N.N."/>
        </authorList>
    </citation>
    <scope>NUCLEOTIDE SEQUENCE [LARGE SCALE GENOMIC DNA]</scope>
    <source>
        <strain evidence="5 7">DSM 23048</strain>
    </source>
</reference>
<feature type="transmembrane region" description="Helical" evidence="1">
    <location>
        <begin position="363"/>
        <end position="389"/>
    </location>
</feature>
<proteinExistence type="predicted"/>
<dbReference type="GO" id="GO:0016740">
    <property type="term" value="F:transferase activity"/>
    <property type="evidence" value="ECO:0007669"/>
    <property type="project" value="UniProtKB-KW"/>
</dbReference>
<evidence type="ECO:0000313" key="4">
    <source>
        <dbReference type="EMBL" id="KZE81346.1"/>
    </source>
</evidence>
<dbReference type="EMBL" id="FNYS01000002">
    <property type="protein sequence ID" value="SEI63610.1"/>
    <property type="molecule type" value="Genomic_DNA"/>
</dbReference>
<dbReference type="InterPro" id="IPR001173">
    <property type="entry name" value="Glyco_trans_2-like"/>
</dbReference>
<keyword evidence="4" id="KW-0808">Transferase</keyword>
<dbReference type="EMBL" id="LQNU01000053">
    <property type="protein sequence ID" value="KZE81346.1"/>
    <property type="molecule type" value="Genomic_DNA"/>
</dbReference>
<accession>A0A161U6U6</accession>
<keyword evidence="1" id="KW-0472">Membrane</keyword>
<keyword evidence="6" id="KW-1185">Reference proteome</keyword>
<feature type="domain" description="Glycosyltransferase 2-like" evidence="2">
    <location>
        <begin position="20"/>
        <end position="177"/>
    </location>
</feature>
<gene>
    <name evidence="4" type="ORF">AV926_08670</name>
    <name evidence="5" type="ORF">SAMN04488018_102362</name>
</gene>
<name>A0A161U6U6_9FLAO</name>
<feature type="domain" description="DUF2062" evidence="3">
    <location>
        <begin position="276"/>
        <end position="395"/>
    </location>
</feature>
<dbReference type="InterPro" id="IPR018639">
    <property type="entry name" value="DUF2062"/>
</dbReference>
<dbReference type="AlphaFoldDB" id="A0A161U6U6"/>
<keyword evidence="1" id="KW-1133">Transmembrane helix</keyword>
<evidence type="ECO:0000313" key="5">
    <source>
        <dbReference type="EMBL" id="SEI63610.1"/>
    </source>
</evidence>
<dbReference type="Proteomes" id="UP000076630">
    <property type="component" value="Unassembled WGS sequence"/>
</dbReference>
<feature type="transmembrane region" description="Helical" evidence="1">
    <location>
        <begin position="279"/>
        <end position="306"/>
    </location>
</feature>
<dbReference type="PANTHER" id="PTHR10859">
    <property type="entry name" value="GLYCOSYL TRANSFERASE"/>
    <property type="match status" value="1"/>
</dbReference>
<sequence length="397" mass="45018">MKDNLTLLNIHNTIDELGICVLIPTYNNHRTLRRVIDGVLSYTDKVIIINDGSTDATSAILEEYSSSVHIINLPENKGKGNALTVGFREAIQLGYQYAITIDSDGQHYPSDIPVFVEALMQSEEKNLLLIGSRNMEQDGIPKKSSFGNKFSNFWFWFETGIKLTDTQSGYRLYPLKSLAKRYFTNKFEFEIEVIVRAAWNDVAVQNVPIQVLYDESERVSHFRPFKDFTRISILNTVLVTLLLLYIIPRNFFRRFKKKSFKDFLREDILGSDDSNKVKAVSIGLGVFIGIAPLWGLQSFLSIFLAITFRLNKVLAFTFSNVSIPPMIPIIVFASLRTGYYLVPHGTKDIILDEYTIESMSAHLVQYLVGSIVLASVMSVLFGVGSYILLSVFNKKEK</sequence>
<dbReference type="CDD" id="cd04179">
    <property type="entry name" value="DPM_DPG-synthase_like"/>
    <property type="match status" value="1"/>
</dbReference>
<dbReference type="GeneID" id="82256052"/>
<organism evidence="4 6">
    <name type="scientific">Myroides marinus</name>
    <dbReference type="NCBI Taxonomy" id="703342"/>
    <lineage>
        <taxon>Bacteria</taxon>
        <taxon>Pseudomonadati</taxon>
        <taxon>Bacteroidota</taxon>
        <taxon>Flavobacteriia</taxon>
        <taxon>Flavobacteriales</taxon>
        <taxon>Flavobacteriaceae</taxon>
        <taxon>Myroides</taxon>
    </lineage>
</organism>
<protein>
    <submittedName>
        <fullName evidence="4 5">Glycosyltransferase</fullName>
    </submittedName>
</protein>
<feature type="transmembrane region" description="Helical" evidence="1">
    <location>
        <begin position="228"/>
        <end position="247"/>
    </location>
</feature>
<dbReference type="GO" id="GO:0006487">
    <property type="term" value="P:protein N-linked glycosylation"/>
    <property type="evidence" value="ECO:0007669"/>
    <property type="project" value="TreeGrafter"/>
</dbReference>